<proteinExistence type="predicted"/>
<evidence type="ECO:0000313" key="1">
    <source>
        <dbReference type="EMBL" id="SOE00619.1"/>
    </source>
</evidence>
<dbReference type="Proteomes" id="UP000219621">
    <property type="component" value="Unassembled WGS sequence"/>
</dbReference>
<dbReference type="RefSeq" id="WP_097281296.1">
    <property type="nucleotide sequence ID" value="NZ_OCNJ01000013.1"/>
</dbReference>
<accession>A0A286GZU3</accession>
<keyword evidence="2" id="KW-1185">Reference proteome</keyword>
<gene>
    <name evidence="1" type="ORF">SAMN05421508_11366</name>
</gene>
<dbReference type="EMBL" id="OCNJ01000013">
    <property type="protein sequence ID" value="SOE00619.1"/>
    <property type="molecule type" value="Genomic_DNA"/>
</dbReference>
<sequence>MKPPRIGERHHLPDGRWGTIVTTRGAARGGKVWCGVSLDEGGIVCLSIETGETEDRLMVTDVPVGQAFELAQLVIGGASVAMPVQSQLLLLAHALIATARPS</sequence>
<name>A0A286GZU3_9PROT</name>
<dbReference type="AlphaFoldDB" id="A0A286GZU3"/>
<organism evidence="1 2">
    <name type="scientific">Caenispirillum bisanense</name>
    <dbReference type="NCBI Taxonomy" id="414052"/>
    <lineage>
        <taxon>Bacteria</taxon>
        <taxon>Pseudomonadati</taxon>
        <taxon>Pseudomonadota</taxon>
        <taxon>Alphaproteobacteria</taxon>
        <taxon>Rhodospirillales</taxon>
        <taxon>Novispirillaceae</taxon>
        <taxon>Caenispirillum</taxon>
    </lineage>
</organism>
<reference evidence="1 2" key="1">
    <citation type="submission" date="2017-09" db="EMBL/GenBank/DDBJ databases">
        <authorList>
            <person name="Ehlers B."/>
            <person name="Leendertz F.H."/>
        </authorList>
    </citation>
    <scope>NUCLEOTIDE SEQUENCE [LARGE SCALE GENOMIC DNA]</scope>
    <source>
        <strain evidence="1 2">USBA 140</strain>
    </source>
</reference>
<evidence type="ECO:0000313" key="2">
    <source>
        <dbReference type="Proteomes" id="UP000219621"/>
    </source>
</evidence>
<protein>
    <submittedName>
        <fullName evidence="1">Uncharacterized protein</fullName>
    </submittedName>
</protein>